<dbReference type="GO" id="GO:0003677">
    <property type="term" value="F:DNA binding"/>
    <property type="evidence" value="ECO:0007669"/>
    <property type="project" value="InterPro"/>
</dbReference>
<dbReference type="GO" id="GO:0004803">
    <property type="term" value="F:transposase activity"/>
    <property type="evidence" value="ECO:0007669"/>
    <property type="project" value="InterPro"/>
</dbReference>
<dbReference type="SUPFAM" id="SSF46689">
    <property type="entry name" value="Homeodomain-like"/>
    <property type="match status" value="1"/>
</dbReference>
<sequence>MKRSRFTEEQIIDILKEHQAGLGAKELCRKHGVSDATFYKWRAKFGGMEVSDAKKLKALEAEHTKLKKLLAEQMMDVSTLKEMLGKDV</sequence>
<evidence type="ECO:0000313" key="2">
    <source>
        <dbReference type="Proteomes" id="UP000195273"/>
    </source>
</evidence>
<dbReference type="PANTHER" id="PTHR33609:SF1">
    <property type="entry name" value="TRANSPOSASE"/>
    <property type="match status" value="1"/>
</dbReference>
<protein>
    <submittedName>
        <fullName evidence="1">Transposase</fullName>
    </submittedName>
</protein>
<dbReference type="InterPro" id="IPR009057">
    <property type="entry name" value="Homeodomain-like_sf"/>
</dbReference>
<dbReference type="GO" id="GO:0006313">
    <property type="term" value="P:DNA transposition"/>
    <property type="evidence" value="ECO:0007669"/>
    <property type="project" value="InterPro"/>
</dbReference>
<reference evidence="1 2" key="1">
    <citation type="submission" date="2017-05" db="EMBL/GenBank/DDBJ databases">
        <title>Genome Sequence of Loktanella vestfoldensis Strain SMR4r Isolated from a Culture of the Diatom Skeletonema marinoi.</title>
        <authorList>
            <person name="Topel M."/>
            <person name="Pinder M.I.M."/>
            <person name="Johansson O.N."/>
            <person name="Kourtchenko O."/>
            <person name="Godhe A."/>
            <person name="Clarke A.K."/>
        </authorList>
    </citation>
    <scope>NUCLEOTIDE SEQUENCE [LARGE SCALE GENOMIC DNA]</scope>
    <source>
        <strain evidence="1 2">SMR4r</strain>
    </source>
</reference>
<evidence type="ECO:0000313" key="1">
    <source>
        <dbReference type="EMBL" id="ARU01756.1"/>
    </source>
</evidence>
<dbReference type="KEGG" id="lvs:LOKVESSMR4R_02452"/>
<dbReference type="PANTHER" id="PTHR33609">
    <property type="entry name" value="LOW CALCIUM RESPONSE LOCUS PROTEIN S"/>
    <property type="match status" value="1"/>
</dbReference>
<dbReference type="Proteomes" id="UP000195273">
    <property type="component" value="Chromosome"/>
</dbReference>
<gene>
    <name evidence="1" type="ORF">LOKVESSMR4R_02452</name>
</gene>
<dbReference type="EMBL" id="CP021431">
    <property type="protein sequence ID" value="ARU01756.1"/>
    <property type="molecule type" value="Genomic_DNA"/>
</dbReference>
<dbReference type="Pfam" id="PF01527">
    <property type="entry name" value="HTH_Tnp_1"/>
    <property type="match status" value="1"/>
</dbReference>
<organism evidence="1 2">
    <name type="scientific">Yoonia vestfoldensis</name>
    <dbReference type="NCBI Taxonomy" id="245188"/>
    <lineage>
        <taxon>Bacteria</taxon>
        <taxon>Pseudomonadati</taxon>
        <taxon>Pseudomonadota</taxon>
        <taxon>Alphaproteobacteria</taxon>
        <taxon>Rhodobacterales</taxon>
        <taxon>Paracoccaceae</taxon>
        <taxon>Yoonia</taxon>
    </lineage>
</organism>
<keyword evidence="2" id="KW-1185">Reference proteome</keyword>
<accession>A0A1Y0EDQ0</accession>
<dbReference type="InterPro" id="IPR002514">
    <property type="entry name" value="Transposase_8"/>
</dbReference>
<name>A0A1Y0EDQ0_9RHOB</name>
<dbReference type="InterPro" id="IPR052546">
    <property type="entry name" value="Transposase_8_domain"/>
</dbReference>
<dbReference type="AlphaFoldDB" id="A0A1Y0EDQ0"/>
<dbReference type="Gene3D" id="1.10.10.60">
    <property type="entry name" value="Homeodomain-like"/>
    <property type="match status" value="1"/>
</dbReference>
<proteinExistence type="predicted"/>